<accession>A0ABT8DE24</accession>
<dbReference type="EMBL" id="JAUGQQ010000002">
    <property type="protein sequence ID" value="MDN3723521.1"/>
    <property type="molecule type" value="Genomic_DNA"/>
</dbReference>
<protein>
    <submittedName>
        <fullName evidence="4">T9SS type A sorting domain-containing protein</fullName>
    </submittedName>
</protein>
<evidence type="ECO:0000256" key="1">
    <source>
        <dbReference type="ARBA" id="ARBA00022729"/>
    </source>
</evidence>
<keyword evidence="5" id="KW-1185">Reference proteome</keyword>
<dbReference type="InterPro" id="IPR026444">
    <property type="entry name" value="Secre_tail"/>
</dbReference>
<organism evidence="4 5">
    <name type="scientific">Aequorivita aurantiaca</name>
    <dbReference type="NCBI Taxonomy" id="3053356"/>
    <lineage>
        <taxon>Bacteria</taxon>
        <taxon>Pseudomonadati</taxon>
        <taxon>Bacteroidota</taxon>
        <taxon>Flavobacteriia</taxon>
        <taxon>Flavobacteriales</taxon>
        <taxon>Flavobacteriaceae</taxon>
        <taxon>Aequorivita</taxon>
    </lineage>
</organism>
<dbReference type="NCBIfam" id="TIGR04183">
    <property type="entry name" value="Por_Secre_tail"/>
    <property type="match status" value="1"/>
</dbReference>
<keyword evidence="1 2" id="KW-0732">Signal</keyword>
<feature type="signal peptide" evidence="2">
    <location>
        <begin position="1"/>
        <end position="20"/>
    </location>
</feature>
<evidence type="ECO:0000256" key="2">
    <source>
        <dbReference type="SAM" id="SignalP"/>
    </source>
</evidence>
<dbReference type="Proteomes" id="UP001244787">
    <property type="component" value="Unassembled WGS sequence"/>
</dbReference>
<dbReference type="RefSeq" id="WP_290253614.1">
    <property type="nucleotide sequence ID" value="NZ_JAUGQQ010000002.1"/>
</dbReference>
<evidence type="ECO:0000313" key="5">
    <source>
        <dbReference type="Proteomes" id="UP001244787"/>
    </source>
</evidence>
<name>A0ABT8DE24_9FLAO</name>
<feature type="chain" id="PRO_5045726059" evidence="2">
    <location>
        <begin position="21"/>
        <end position="329"/>
    </location>
</feature>
<evidence type="ECO:0000259" key="3">
    <source>
        <dbReference type="Pfam" id="PF18962"/>
    </source>
</evidence>
<gene>
    <name evidence="4" type="ORF">QRD02_03930</name>
</gene>
<sequence length="329" mass="34982">MKKIILVFLSLFSLLGITYAQQVQKNIGTATVQFSKPGEATAFTDLMPSPKIFINTSVAKTNTEINGSQRNPTMVQFYLDRTVFQAAYPHTLIGEDFSGGPGAGIISVCGPIVSSSGDGCFSAGELEDGFTITASTDTVIYIGSGAVGNTSTLMGASLFADITIINFPSGTYAVGMDIFVDAVANHNFRVYNTDGMLLIDYLYTQLPNTEVFFGVTSEVAIGRIEIEAEADAGELFGNLEFGMEPILSIAENNLAGFKFYPNPTNSVLSVMAEGNIDSISIFNLLGQKLLENKIGANNAKIDLAALATGNYIMEVIIGGQAGSYKIVKN</sequence>
<evidence type="ECO:0000313" key="4">
    <source>
        <dbReference type="EMBL" id="MDN3723521.1"/>
    </source>
</evidence>
<comment type="caution">
    <text evidence="4">The sequence shown here is derived from an EMBL/GenBank/DDBJ whole genome shotgun (WGS) entry which is preliminary data.</text>
</comment>
<proteinExistence type="predicted"/>
<feature type="domain" description="Secretion system C-terminal sorting" evidence="3">
    <location>
        <begin position="260"/>
        <end position="326"/>
    </location>
</feature>
<dbReference type="Pfam" id="PF18962">
    <property type="entry name" value="Por_Secre_tail"/>
    <property type="match status" value="1"/>
</dbReference>
<reference evidence="4 5" key="1">
    <citation type="submission" date="2023-06" db="EMBL/GenBank/DDBJ databases">
        <authorList>
            <person name="Ye Y.-Q."/>
            <person name="Du Z.-J."/>
        </authorList>
    </citation>
    <scope>NUCLEOTIDE SEQUENCE [LARGE SCALE GENOMIC DNA]</scope>
    <source>
        <strain evidence="4 5">SDUM287046</strain>
    </source>
</reference>